<gene>
    <name evidence="2" type="ORF">HMPREF3213_03160</name>
</gene>
<dbReference type="AlphaFoldDB" id="A0A133KEK2"/>
<name>A0A133KEK2_HEYCO</name>
<sequence>MTLNHLLFLTQLLTLVYAAGYSRHLKRTKRERKLSLLEAFLYYSSLIIIPLSAFIFLYTNWNS</sequence>
<comment type="caution">
    <text evidence="2">The sequence shown here is derived from an EMBL/GenBank/DDBJ whole genome shotgun (WGS) entry which is preliminary data.</text>
</comment>
<protein>
    <submittedName>
        <fullName evidence="2">Uncharacterized protein</fullName>
    </submittedName>
</protein>
<organism evidence="2 3">
    <name type="scientific">Heyndrickxia coagulans</name>
    <name type="common">Weizmannia coagulans</name>
    <dbReference type="NCBI Taxonomy" id="1398"/>
    <lineage>
        <taxon>Bacteria</taxon>
        <taxon>Bacillati</taxon>
        <taxon>Bacillota</taxon>
        <taxon>Bacilli</taxon>
        <taxon>Bacillales</taxon>
        <taxon>Bacillaceae</taxon>
        <taxon>Heyndrickxia</taxon>
    </lineage>
</organism>
<feature type="transmembrane region" description="Helical" evidence="1">
    <location>
        <begin position="42"/>
        <end position="61"/>
    </location>
</feature>
<proteinExistence type="predicted"/>
<evidence type="ECO:0000313" key="2">
    <source>
        <dbReference type="EMBL" id="KWZ77855.1"/>
    </source>
</evidence>
<dbReference type="PATRIC" id="fig|1398.22.peg.3163"/>
<keyword evidence="1" id="KW-0812">Transmembrane</keyword>
<keyword evidence="1" id="KW-0472">Membrane</keyword>
<dbReference type="Proteomes" id="UP000070376">
    <property type="component" value="Unassembled WGS sequence"/>
</dbReference>
<accession>A0A133KEK2</accession>
<keyword evidence="1" id="KW-1133">Transmembrane helix</keyword>
<evidence type="ECO:0000256" key="1">
    <source>
        <dbReference type="SAM" id="Phobius"/>
    </source>
</evidence>
<evidence type="ECO:0000313" key="3">
    <source>
        <dbReference type="Proteomes" id="UP000070376"/>
    </source>
</evidence>
<dbReference type="EMBL" id="LRPN01000161">
    <property type="protein sequence ID" value="KWZ77855.1"/>
    <property type="molecule type" value="Genomic_DNA"/>
</dbReference>
<reference evidence="3" key="1">
    <citation type="submission" date="2016-01" db="EMBL/GenBank/DDBJ databases">
        <authorList>
            <person name="Mitreva M."/>
            <person name="Pepin K.H."/>
            <person name="Mihindukulasuriya K.A."/>
            <person name="Fulton R."/>
            <person name="Fronick C."/>
            <person name="O'Laughlin M."/>
            <person name="Miner T."/>
            <person name="Herter B."/>
            <person name="Rosa B.A."/>
            <person name="Cordes M."/>
            <person name="Tomlinson C."/>
            <person name="Wollam A."/>
            <person name="Palsikar V.B."/>
            <person name="Mardis E.R."/>
            <person name="Wilson R.K."/>
        </authorList>
    </citation>
    <scope>NUCLEOTIDE SEQUENCE [LARGE SCALE GENOMIC DNA]</scope>
    <source>
        <strain evidence="3">GED7749B</strain>
    </source>
</reference>